<dbReference type="AlphaFoldDB" id="A0A0E9V118"/>
<accession>A0A0E9V118</accession>
<name>A0A0E9V118_ANGAN</name>
<proteinExistence type="predicted"/>
<reference evidence="1" key="1">
    <citation type="submission" date="2014-11" db="EMBL/GenBank/DDBJ databases">
        <authorList>
            <person name="Amaro Gonzalez C."/>
        </authorList>
    </citation>
    <scope>NUCLEOTIDE SEQUENCE</scope>
</reference>
<reference evidence="1" key="2">
    <citation type="journal article" date="2015" name="Fish Shellfish Immunol.">
        <title>Early steps in the European eel (Anguilla anguilla)-Vibrio vulnificus interaction in the gills: Role of the RtxA13 toxin.</title>
        <authorList>
            <person name="Callol A."/>
            <person name="Pajuelo D."/>
            <person name="Ebbesson L."/>
            <person name="Teles M."/>
            <person name="MacKenzie S."/>
            <person name="Amaro C."/>
        </authorList>
    </citation>
    <scope>NUCLEOTIDE SEQUENCE</scope>
</reference>
<dbReference type="EMBL" id="GBXM01036778">
    <property type="protein sequence ID" value="JAH71799.1"/>
    <property type="molecule type" value="Transcribed_RNA"/>
</dbReference>
<evidence type="ECO:0000313" key="1">
    <source>
        <dbReference type="EMBL" id="JAH71799.1"/>
    </source>
</evidence>
<organism evidence="1">
    <name type="scientific">Anguilla anguilla</name>
    <name type="common">European freshwater eel</name>
    <name type="synonym">Muraena anguilla</name>
    <dbReference type="NCBI Taxonomy" id="7936"/>
    <lineage>
        <taxon>Eukaryota</taxon>
        <taxon>Metazoa</taxon>
        <taxon>Chordata</taxon>
        <taxon>Craniata</taxon>
        <taxon>Vertebrata</taxon>
        <taxon>Euteleostomi</taxon>
        <taxon>Actinopterygii</taxon>
        <taxon>Neopterygii</taxon>
        <taxon>Teleostei</taxon>
        <taxon>Anguilliformes</taxon>
        <taxon>Anguillidae</taxon>
        <taxon>Anguilla</taxon>
    </lineage>
</organism>
<protein>
    <submittedName>
        <fullName evidence="1">Uncharacterized protein</fullName>
    </submittedName>
</protein>
<sequence length="82" mass="8697">MRRGEAVGMEGDSRPCDGKAFICTTNLTRSYSNLKRVLFQRVCAQTSGGTGSSYAGVGLNQTGYNMAHVACEGECARVSVRG</sequence>